<dbReference type="Gene3D" id="3.10.105.10">
    <property type="entry name" value="Dipeptide-binding Protein, Domain 3"/>
    <property type="match status" value="1"/>
</dbReference>
<dbReference type="InterPro" id="IPR039424">
    <property type="entry name" value="SBP_5"/>
</dbReference>
<dbReference type="InterPro" id="IPR050034">
    <property type="entry name" value="Opp4A"/>
</dbReference>
<dbReference type="SUPFAM" id="SSF53850">
    <property type="entry name" value="Periplasmic binding protein-like II"/>
    <property type="match status" value="1"/>
</dbReference>
<proteinExistence type="inferred from homology"/>
<comment type="caution">
    <text evidence="6">The sequence shown here is derived from an EMBL/GenBank/DDBJ whole genome shotgun (WGS) entry which is preliminary data.</text>
</comment>
<reference evidence="6 7" key="1">
    <citation type="submission" date="2014-08" db="EMBL/GenBank/DDBJ databases">
        <authorList>
            <person name="den Bakker H.C."/>
        </authorList>
    </citation>
    <scope>NUCLEOTIDE SEQUENCE [LARGE SCALE GENOMIC DNA]</scope>
    <source>
        <strain evidence="6 7">DSM 18334</strain>
    </source>
</reference>
<dbReference type="PIRSF" id="PIRSF002741">
    <property type="entry name" value="MppA"/>
    <property type="match status" value="1"/>
</dbReference>
<evidence type="ECO:0000256" key="3">
    <source>
        <dbReference type="ARBA" id="ARBA00022729"/>
    </source>
</evidence>
<dbReference type="InterPro" id="IPR030678">
    <property type="entry name" value="Peptide/Ni-bd"/>
</dbReference>
<dbReference type="Proteomes" id="UP000029734">
    <property type="component" value="Unassembled WGS sequence"/>
</dbReference>
<comment type="similarity">
    <text evidence="1">Belongs to the bacterial solute-binding protein 5 family.</text>
</comment>
<dbReference type="PROSITE" id="PS51257">
    <property type="entry name" value="PROKAR_LIPOPROTEIN"/>
    <property type="match status" value="1"/>
</dbReference>
<keyword evidence="3 4" id="KW-0732">Signal</keyword>
<dbReference type="InterPro" id="IPR000914">
    <property type="entry name" value="SBP_5_dom"/>
</dbReference>
<dbReference type="EMBL" id="JQCR01000002">
    <property type="protein sequence ID" value="KGE20006.1"/>
    <property type="molecule type" value="Genomic_DNA"/>
</dbReference>
<dbReference type="eggNOG" id="COG0747">
    <property type="taxonomic scope" value="Bacteria"/>
</dbReference>
<protein>
    <submittedName>
        <fullName evidence="6">Peptide ABC transporter substrate-binding protein</fullName>
    </submittedName>
</protein>
<feature type="domain" description="Solute-binding protein family 5" evidence="5">
    <location>
        <begin position="98"/>
        <end position="491"/>
    </location>
</feature>
<dbReference type="GO" id="GO:0015833">
    <property type="term" value="P:peptide transport"/>
    <property type="evidence" value="ECO:0007669"/>
    <property type="project" value="TreeGrafter"/>
</dbReference>
<name>A0A098MDE7_9BACL</name>
<keyword evidence="2" id="KW-0813">Transport</keyword>
<dbReference type="Pfam" id="PF00496">
    <property type="entry name" value="SBP_bac_5"/>
    <property type="match status" value="1"/>
</dbReference>
<dbReference type="AlphaFoldDB" id="A0A098MDE7"/>
<feature type="signal peptide" evidence="4">
    <location>
        <begin position="1"/>
        <end position="21"/>
    </location>
</feature>
<sequence>MNNKIRSGAMLMLLWVLVLSACSGTVTPGNSAGGDGAPGMTDSKGNAQPEAGGIITYGYSSPFQGLFEPAFYEGDDDLYALEFTTESMFAVKDDLTTVPNIATWQESEDHRTFTFKIKPGVRWHNGDELTVEDWKFAFEVIASPDYSGPRYYSVEMIQGVEAYHTGKATTISGLTVIDPYTLRITVTSARVNTIDNLWSYPMNKKYYTGIPVKEMEDSSQMRVNPIGIGPFMITSIKPGEYVEMKRFDDYYKGKPLLDGVLYKVFDDKQIVELFKQGAIDMEDAPRDAYEQLKNLENVNLLQTPELSYEYIGFKFGSWDNKEEIIKMDNPKFADKRLRQAMYYSLDRASLIKNYSYGLGKLVETPIPGTSWAKIPDDQINQYPYNPAKAKDLLNEAGYIDTNKDGLREDPKGNPFVINYDGMIGSAMAESRTEAILQNWREVGLDVRLNGGNLKELNPFYDAVENDDPTVELFNGVWGLASDPDPSGLWRKDDPWNYPRWSSERNEELIRAGVNMKSFDKEYRKQVYYDWQKYINEEVPMIFVAERESIIPVNKRLQGVHVNSMSTIIEPAKWWIKDVD</sequence>
<dbReference type="RefSeq" id="WP_036651772.1">
    <property type="nucleotide sequence ID" value="NZ_JQCR01000002.1"/>
</dbReference>
<evidence type="ECO:0000256" key="4">
    <source>
        <dbReference type="SAM" id="SignalP"/>
    </source>
</evidence>
<reference evidence="6 7" key="2">
    <citation type="submission" date="2014-10" db="EMBL/GenBank/DDBJ databases">
        <title>Comparative genomics of the Paenibacillus odorifer group.</title>
        <authorList>
            <person name="Tsai Y.-C."/>
            <person name="Martin N."/>
            <person name="Korlach J."/>
            <person name="Wiedmann M."/>
        </authorList>
    </citation>
    <scope>NUCLEOTIDE SEQUENCE [LARGE SCALE GENOMIC DNA]</scope>
    <source>
        <strain evidence="6 7">DSM 18334</strain>
    </source>
</reference>
<dbReference type="GO" id="GO:1904680">
    <property type="term" value="F:peptide transmembrane transporter activity"/>
    <property type="evidence" value="ECO:0007669"/>
    <property type="project" value="TreeGrafter"/>
</dbReference>
<evidence type="ECO:0000313" key="6">
    <source>
        <dbReference type="EMBL" id="KGE20006.1"/>
    </source>
</evidence>
<dbReference type="GO" id="GO:0043190">
    <property type="term" value="C:ATP-binding cassette (ABC) transporter complex"/>
    <property type="evidence" value="ECO:0007669"/>
    <property type="project" value="InterPro"/>
</dbReference>
<accession>A0A098MDE7</accession>
<evidence type="ECO:0000313" key="7">
    <source>
        <dbReference type="Proteomes" id="UP000029734"/>
    </source>
</evidence>
<dbReference type="Gene3D" id="3.90.76.10">
    <property type="entry name" value="Dipeptide-binding Protein, Domain 1"/>
    <property type="match status" value="1"/>
</dbReference>
<keyword evidence="7" id="KW-1185">Reference proteome</keyword>
<dbReference type="OrthoDB" id="9796817at2"/>
<evidence type="ECO:0000256" key="2">
    <source>
        <dbReference type="ARBA" id="ARBA00022448"/>
    </source>
</evidence>
<evidence type="ECO:0000259" key="5">
    <source>
        <dbReference type="Pfam" id="PF00496"/>
    </source>
</evidence>
<dbReference type="STRING" id="268407.PWYN_12135"/>
<dbReference type="PANTHER" id="PTHR30290:SF9">
    <property type="entry name" value="OLIGOPEPTIDE-BINDING PROTEIN APPA"/>
    <property type="match status" value="1"/>
</dbReference>
<dbReference type="NCBIfam" id="NF045467">
    <property type="entry name" value="Opp4A"/>
    <property type="match status" value="1"/>
</dbReference>
<dbReference type="PANTHER" id="PTHR30290">
    <property type="entry name" value="PERIPLASMIC BINDING COMPONENT OF ABC TRANSPORTER"/>
    <property type="match status" value="1"/>
</dbReference>
<evidence type="ECO:0000256" key="1">
    <source>
        <dbReference type="ARBA" id="ARBA00005695"/>
    </source>
</evidence>
<dbReference type="GO" id="GO:0042597">
    <property type="term" value="C:periplasmic space"/>
    <property type="evidence" value="ECO:0007669"/>
    <property type="project" value="UniProtKB-ARBA"/>
</dbReference>
<dbReference type="Gene3D" id="3.40.190.10">
    <property type="entry name" value="Periplasmic binding protein-like II"/>
    <property type="match status" value="1"/>
</dbReference>
<feature type="chain" id="PRO_5039426592" evidence="4">
    <location>
        <begin position="22"/>
        <end position="579"/>
    </location>
</feature>
<gene>
    <name evidence="6" type="ORF">PWYN_12135</name>
</gene>
<organism evidence="6 7">
    <name type="scientific">Paenibacillus wynnii</name>
    <dbReference type="NCBI Taxonomy" id="268407"/>
    <lineage>
        <taxon>Bacteria</taxon>
        <taxon>Bacillati</taxon>
        <taxon>Bacillota</taxon>
        <taxon>Bacilli</taxon>
        <taxon>Bacillales</taxon>
        <taxon>Paenibacillaceae</taxon>
        <taxon>Paenibacillus</taxon>
    </lineage>
</organism>